<keyword evidence="3" id="KW-0645">Protease</keyword>
<dbReference type="RefSeq" id="WP_072756379.1">
    <property type="nucleotide sequence ID" value="NZ_FQUK01000037.1"/>
</dbReference>
<dbReference type="InterPro" id="IPR001563">
    <property type="entry name" value="Peptidase_S10"/>
</dbReference>
<dbReference type="Proteomes" id="UP000242857">
    <property type="component" value="Unassembled WGS sequence"/>
</dbReference>
<dbReference type="GO" id="GO:0006508">
    <property type="term" value="P:proteolysis"/>
    <property type="evidence" value="ECO:0007669"/>
    <property type="project" value="InterPro"/>
</dbReference>
<organism evidence="3 4">
    <name type="scientific">Thermomonas hydrothermalis</name>
    <dbReference type="NCBI Taxonomy" id="213588"/>
    <lineage>
        <taxon>Bacteria</taxon>
        <taxon>Pseudomonadati</taxon>
        <taxon>Pseudomonadota</taxon>
        <taxon>Gammaproteobacteria</taxon>
        <taxon>Lysobacterales</taxon>
        <taxon>Lysobacteraceae</taxon>
        <taxon>Thermomonas</taxon>
    </lineage>
</organism>
<feature type="region of interest" description="Disordered" evidence="1">
    <location>
        <begin position="31"/>
        <end position="51"/>
    </location>
</feature>
<dbReference type="OrthoDB" id="9770107at2"/>
<reference evidence="4" key="1">
    <citation type="submission" date="2016-11" db="EMBL/GenBank/DDBJ databases">
        <authorList>
            <person name="Varghese N."/>
            <person name="Submissions S."/>
        </authorList>
    </citation>
    <scope>NUCLEOTIDE SEQUENCE [LARGE SCALE GENOMIC DNA]</scope>
    <source>
        <strain evidence="4">DSM 14834</strain>
    </source>
</reference>
<proteinExistence type="predicted"/>
<dbReference type="STRING" id="213588.SAMN02745204_01955"/>
<evidence type="ECO:0000313" key="3">
    <source>
        <dbReference type="EMBL" id="SHF17980.1"/>
    </source>
</evidence>
<dbReference type="EMBL" id="FQUK01000037">
    <property type="protein sequence ID" value="SHF17980.1"/>
    <property type="molecule type" value="Genomic_DNA"/>
</dbReference>
<dbReference type="InterPro" id="IPR029058">
    <property type="entry name" value="AB_hydrolase_fold"/>
</dbReference>
<dbReference type="Pfam" id="PF00450">
    <property type="entry name" value="Peptidase_S10"/>
    <property type="match status" value="1"/>
</dbReference>
<keyword evidence="3" id="KW-0121">Carboxypeptidase</keyword>
<dbReference type="Gene3D" id="3.40.50.1820">
    <property type="entry name" value="alpha/beta hydrolase"/>
    <property type="match status" value="1"/>
</dbReference>
<keyword evidence="2" id="KW-0732">Signal</keyword>
<gene>
    <name evidence="3" type="ORF">SAMN02745204_01955</name>
</gene>
<feature type="signal peptide" evidence="2">
    <location>
        <begin position="1"/>
        <end position="23"/>
    </location>
</feature>
<keyword evidence="3" id="KW-0378">Hydrolase</keyword>
<evidence type="ECO:0000313" key="4">
    <source>
        <dbReference type="Proteomes" id="UP000242857"/>
    </source>
</evidence>
<name>A0A1M4ZIU1_9GAMM</name>
<dbReference type="SUPFAM" id="SSF53474">
    <property type="entry name" value="alpha/beta-Hydrolases"/>
    <property type="match status" value="1"/>
</dbReference>
<accession>A0A1M4ZIU1</accession>
<evidence type="ECO:0000256" key="1">
    <source>
        <dbReference type="SAM" id="MobiDB-lite"/>
    </source>
</evidence>
<keyword evidence="4" id="KW-1185">Reference proteome</keyword>
<evidence type="ECO:0000256" key="2">
    <source>
        <dbReference type="SAM" id="SignalP"/>
    </source>
</evidence>
<dbReference type="GO" id="GO:0004185">
    <property type="term" value="F:serine-type carboxypeptidase activity"/>
    <property type="evidence" value="ECO:0007669"/>
    <property type="project" value="InterPro"/>
</dbReference>
<protein>
    <submittedName>
        <fullName evidence="3">Carboxypeptidase C (Cathepsin A)</fullName>
    </submittedName>
</protein>
<feature type="chain" id="PRO_5013155176" evidence="2">
    <location>
        <begin position="24"/>
        <end position="531"/>
    </location>
</feature>
<sequence>MRRLVLAAALTSALLAHSAVAYADQKADRQEAATSDIESPDAALLKSQTSQTEGSVTVAGKRIDYRAVAGTLVLHGQGDKEHEPTASVFYVAYFKKDATPGKRPITFLYNGGPGSATVWLHMGAFGPRRVVTNDDTHTPPAPYRLINNDSSLLDASDLVFIDAPGAGFSRLIADEKDPAKRAELMKMRKQDIYSVDGDARAFAQFITQFLSRYNRWNSPKYLFGESYGTTRSAVLANILQNQMHVDLNGVILLSQILSFDTSIDGPEHNPGIDLPYVLALPTFAATAYYHHRLPEQPAALEPFLAEVERFAGGEYAAALFAGANLEPARKQAIAEKLHAYTGLPVDYLLRANLRVTGGMFEQSLLANDSMTAGRLDSRFSGPSLDPLAKNAGYDPLIASIAPTYVALFNDYVRQQLKFGDDRTYRLFADIEEWGMKHDGHDGALNVMGDLATTMKTNPQLKVLLTGGYYDVATPYFAAKYEMAHLPIPASLQKNIRQAWYPAGHMVYAHEPSLKALHDDVARFIDETSRQP</sequence>
<dbReference type="AlphaFoldDB" id="A0A1M4ZIU1"/>